<keyword evidence="1" id="KW-0812">Transmembrane</keyword>
<evidence type="ECO:0000313" key="4">
    <source>
        <dbReference type="Proteomes" id="UP000261500"/>
    </source>
</evidence>
<evidence type="ECO:0000313" key="3">
    <source>
        <dbReference type="Ensembl" id="ENSPLAP00000006254.1"/>
    </source>
</evidence>
<protein>
    <recommendedName>
        <fullName evidence="2">Immunoglobulin V-set domain-containing protein</fullName>
    </recommendedName>
</protein>
<dbReference type="Pfam" id="PF07686">
    <property type="entry name" value="V-set"/>
    <property type="match status" value="1"/>
</dbReference>
<keyword evidence="1" id="KW-1133">Transmembrane helix</keyword>
<evidence type="ECO:0000259" key="2">
    <source>
        <dbReference type="Pfam" id="PF07686"/>
    </source>
</evidence>
<feature type="transmembrane region" description="Helical" evidence="1">
    <location>
        <begin position="98"/>
        <end position="117"/>
    </location>
</feature>
<dbReference type="Proteomes" id="UP000261500">
    <property type="component" value="Unplaced"/>
</dbReference>
<sequence>MTNLDPTETPFSSVQWNFDPGSGPKLIVQSLTTGNTTGPGYEGRITLFRSNGSLELRNLKLTDSGEYKVSILDGVISKDGQTTLDVYGEGMLKAKIQLTCFSFLSFTAIYLFISSLYPSYNPLNK</sequence>
<dbReference type="Ensembl" id="ENSPLAT00000006560.1">
    <property type="protein sequence ID" value="ENSPLAP00000006254.1"/>
    <property type="gene ID" value="ENSPLAG00000008343.1"/>
</dbReference>
<evidence type="ECO:0000256" key="1">
    <source>
        <dbReference type="SAM" id="Phobius"/>
    </source>
</evidence>
<dbReference type="Gene3D" id="2.60.40.10">
    <property type="entry name" value="Immunoglobulins"/>
    <property type="match status" value="1"/>
</dbReference>
<proteinExistence type="predicted"/>
<dbReference type="STRING" id="48699.ENSPLAP00000006254"/>
<dbReference type="SUPFAM" id="SSF48726">
    <property type="entry name" value="Immunoglobulin"/>
    <property type="match status" value="1"/>
</dbReference>
<reference evidence="3" key="1">
    <citation type="submission" date="2025-08" db="UniProtKB">
        <authorList>
            <consortium name="Ensembl"/>
        </authorList>
    </citation>
    <scope>IDENTIFICATION</scope>
</reference>
<organism evidence="3 4">
    <name type="scientific">Poecilia latipinna</name>
    <name type="common">sailfin molly</name>
    <dbReference type="NCBI Taxonomy" id="48699"/>
    <lineage>
        <taxon>Eukaryota</taxon>
        <taxon>Metazoa</taxon>
        <taxon>Chordata</taxon>
        <taxon>Craniata</taxon>
        <taxon>Vertebrata</taxon>
        <taxon>Euteleostomi</taxon>
        <taxon>Actinopterygii</taxon>
        <taxon>Neopterygii</taxon>
        <taxon>Teleostei</taxon>
        <taxon>Neoteleostei</taxon>
        <taxon>Acanthomorphata</taxon>
        <taxon>Ovalentaria</taxon>
        <taxon>Atherinomorphae</taxon>
        <taxon>Cyprinodontiformes</taxon>
        <taxon>Poeciliidae</taxon>
        <taxon>Poeciliinae</taxon>
        <taxon>Poecilia</taxon>
    </lineage>
</organism>
<name>A0A3B3U0S8_9TELE</name>
<dbReference type="InterPro" id="IPR036179">
    <property type="entry name" value="Ig-like_dom_sf"/>
</dbReference>
<dbReference type="InterPro" id="IPR013783">
    <property type="entry name" value="Ig-like_fold"/>
</dbReference>
<feature type="domain" description="Immunoglobulin V-set" evidence="2">
    <location>
        <begin position="8"/>
        <end position="86"/>
    </location>
</feature>
<reference evidence="3" key="2">
    <citation type="submission" date="2025-09" db="UniProtKB">
        <authorList>
            <consortium name="Ensembl"/>
        </authorList>
    </citation>
    <scope>IDENTIFICATION</scope>
</reference>
<dbReference type="GeneTree" id="ENSGT00940000177810"/>
<dbReference type="AlphaFoldDB" id="A0A3B3U0S8"/>
<dbReference type="InterPro" id="IPR013106">
    <property type="entry name" value="Ig_V-set"/>
</dbReference>
<keyword evidence="1" id="KW-0472">Membrane</keyword>
<keyword evidence="4" id="KW-1185">Reference proteome</keyword>
<accession>A0A3B3U0S8</accession>